<sequence>MGPVTALAADATIQVAQAETDKVTSDNPFFHKWNTRFGVPPYDAIKPEHFKPAYEKAMADHLAEIKSITDNKDAPTFANTIDALEKSGQMLGTVARVFGSLTASNTNDQLQKIQREMAPVMAAHSNAINLNAALFARIDALYAQRDSLKLTKEQARVLERYHTEFVRAGAKLEGKDRERMATVLQRLAVLSTQFSQNVLADEKEYKLVLTSESDLAGLPEFVRAAAAQAAKERGEDGKYVITLSRSSIEPFLTFSANRALREQAWKAWVARGDNGDAQDNNAIIKEIVQLRIERANLLGYKTFADYKLADTMAKTPQAATDLLLQVWEPAKVRAAEEKDDLAKMAASEGQNIEIAPWDWYYYAEKVRKAKYDLNEEEIKPYFQLDKMMEAVFFTANQLFGVTFHELKDVPRYHPDVKVYEVKDKSGQHVAVFYSDNFARPSKRSGAWMSSLREQEKLSGKVTPIIMNNNNFAKGAEGQPTLLSFDDANTLFHEFGHGLHGMLSNVTYPQLSGTSVLRDFVEFPAQLLEHWVEQPEILQRFAVHYKTGEPIPKALLDKILAAQTFNQGFATVSFTSSALVDMAYHSLTDAKDLDPDTFERKELAKLGMPKEIVMRHRSPHFSHIFSGDGYSAGYYSYMWAEVLDADGFDAFTEAGNIFDPKLAKKLYEEIYSAGGSKDPMEAYIAFRGRAPKVEALLRNRGLLGTGSRVN</sequence>
<dbReference type="CDD" id="cd06456">
    <property type="entry name" value="M3A_DCP"/>
    <property type="match status" value="1"/>
</dbReference>
<dbReference type="Gene3D" id="1.10.1370.10">
    <property type="entry name" value="Neurolysin, domain 3"/>
    <property type="match status" value="1"/>
</dbReference>
<gene>
    <name evidence="9" type="ORF">CHU95_02840</name>
</gene>
<evidence type="ECO:0000256" key="4">
    <source>
        <dbReference type="ARBA" id="ARBA00022801"/>
    </source>
</evidence>
<feature type="domain" description="Peptidase M3A/M3B catalytic" evidence="8">
    <location>
        <begin position="252"/>
        <end position="700"/>
    </location>
</feature>
<dbReference type="GO" id="GO:0046872">
    <property type="term" value="F:metal ion binding"/>
    <property type="evidence" value="ECO:0007669"/>
    <property type="project" value="UniProtKB-UniRule"/>
</dbReference>
<dbReference type="InterPro" id="IPR045090">
    <property type="entry name" value="Pept_M3A_M3B"/>
</dbReference>
<keyword evidence="10" id="KW-1185">Reference proteome</keyword>
<dbReference type="GO" id="GO:0004180">
    <property type="term" value="F:carboxypeptidase activity"/>
    <property type="evidence" value="ECO:0007669"/>
    <property type="project" value="TreeGrafter"/>
</dbReference>
<dbReference type="Pfam" id="PF01432">
    <property type="entry name" value="Peptidase_M3"/>
    <property type="match status" value="1"/>
</dbReference>
<dbReference type="GO" id="GO:0004222">
    <property type="term" value="F:metalloendopeptidase activity"/>
    <property type="evidence" value="ECO:0007669"/>
    <property type="project" value="InterPro"/>
</dbReference>
<keyword evidence="6 7" id="KW-0482">Metalloprotease</keyword>
<comment type="similarity">
    <text evidence="1 7">Belongs to the peptidase M3 family.</text>
</comment>
<name>A0A255Z6D1_9PROT</name>
<dbReference type="PANTHER" id="PTHR43660">
    <property type="entry name" value="DIPEPTIDYL CARBOXYPEPTIDASE"/>
    <property type="match status" value="1"/>
</dbReference>
<evidence type="ECO:0000256" key="3">
    <source>
        <dbReference type="ARBA" id="ARBA00022723"/>
    </source>
</evidence>
<keyword evidence="3 7" id="KW-0479">Metal-binding</keyword>
<dbReference type="EMBL" id="NOXU01000019">
    <property type="protein sequence ID" value="OYQ36996.1"/>
    <property type="molecule type" value="Genomic_DNA"/>
</dbReference>
<evidence type="ECO:0000313" key="9">
    <source>
        <dbReference type="EMBL" id="OYQ36996.1"/>
    </source>
</evidence>
<dbReference type="GO" id="GO:0006508">
    <property type="term" value="P:proteolysis"/>
    <property type="evidence" value="ECO:0007669"/>
    <property type="project" value="UniProtKB-KW"/>
</dbReference>
<dbReference type="InterPro" id="IPR024077">
    <property type="entry name" value="Neurolysin/TOP_dom2"/>
</dbReference>
<evidence type="ECO:0000256" key="1">
    <source>
        <dbReference type="ARBA" id="ARBA00006040"/>
    </source>
</evidence>
<evidence type="ECO:0000256" key="7">
    <source>
        <dbReference type="RuleBase" id="RU003435"/>
    </source>
</evidence>
<proteinExistence type="inferred from homology"/>
<dbReference type="InterPro" id="IPR024079">
    <property type="entry name" value="MetalloPept_cat_dom_sf"/>
</dbReference>
<keyword evidence="2 7" id="KW-0645">Protease</keyword>
<dbReference type="GO" id="GO:0005829">
    <property type="term" value="C:cytosol"/>
    <property type="evidence" value="ECO:0007669"/>
    <property type="project" value="UniProtKB-ARBA"/>
</dbReference>
<dbReference type="Proteomes" id="UP000216998">
    <property type="component" value="Unassembled WGS sequence"/>
</dbReference>
<dbReference type="OrthoDB" id="9773538at2"/>
<evidence type="ECO:0000256" key="5">
    <source>
        <dbReference type="ARBA" id="ARBA00022833"/>
    </source>
</evidence>
<keyword evidence="4 7" id="KW-0378">Hydrolase</keyword>
<comment type="cofactor">
    <cofactor evidence="7">
        <name>Zn(2+)</name>
        <dbReference type="ChEBI" id="CHEBI:29105"/>
    </cofactor>
    <text evidence="7">Binds 1 zinc ion.</text>
</comment>
<reference evidence="9 10" key="1">
    <citation type="submission" date="2017-07" db="EMBL/GenBank/DDBJ databases">
        <title>Niveispirillum cyanobacteriorum sp. nov., isolated from cyanobacterial aggregates in a eutrophic lake.</title>
        <authorList>
            <person name="Cai H."/>
        </authorList>
    </citation>
    <scope>NUCLEOTIDE SEQUENCE [LARGE SCALE GENOMIC DNA]</scope>
    <source>
        <strain evidence="10">TH1-14</strain>
    </source>
</reference>
<evidence type="ECO:0000259" key="8">
    <source>
        <dbReference type="Pfam" id="PF01432"/>
    </source>
</evidence>
<dbReference type="Gene3D" id="3.40.390.10">
    <property type="entry name" value="Collagenase (Catalytic Domain)"/>
    <property type="match status" value="1"/>
</dbReference>
<dbReference type="SUPFAM" id="SSF55486">
    <property type="entry name" value="Metalloproteases ('zincins'), catalytic domain"/>
    <property type="match status" value="1"/>
</dbReference>
<evidence type="ECO:0000256" key="2">
    <source>
        <dbReference type="ARBA" id="ARBA00022670"/>
    </source>
</evidence>
<dbReference type="FunFam" id="3.40.390.10:FF:000009">
    <property type="entry name" value="Oligopeptidase A"/>
    <property type="match status" value="1"/>
</dbReference>
<dbReference type="AlphaFoldDB" id="A0A255Z6D1"/>
<dbReference type="InterPro" id="IPR034005">
    <property type="entry name" value="M3A_DCP"/>
</dbReference>
<organism evidence="9 10">
    <name type="scientific">Niveispirillum lacus</name>
    <dbReference type="NCBI Taxonomy" id="1981099"/>
    <lineage>
        <taxon>Bacteria</taxon>
        <taxon>Pseudomonadati</taxon>
        <taxon>Pseudomonadota</taxon>
        <taxon>Alphaproteobacteria</taxon>
        <taxon>Rhodospirillales</taxon>
        <taxon>Azospirillaceae</taxon>
        <taxon>Niveispirillum</taxon>
    </lineage>
</organism>
<keyword evidence="5 7" id="KW-0862">Zinc</keyword>
<dbReference type="InterPro" id="IPR001567">
    <property type="entry name" value="Pept_M3A_M3B_dom"/>
</dbReference>
<comment type="caution">
    <text evidence="9">The sequence shown here is derived from an EMBL/GenBank/DDBJ whole genome shotgun (WGS) entry which is preliminary data.</text>
</comment>
<accession>A0A255Z6D1</accession>
<protein>
    <submittedName>
        <fullName evidence="9">Peptidase M3</fullName>
    </submittedName>
</protein>
<dbReference type="PANTHER" id="PTHR43660:SF1">
    <property type="entry name" value="DIPEPTIDYL CARBOXYPEPTIDASE"/>
    <property type="match status" value="1"/>
</dbReference>
<evidence type="ECO:0000313" key="10">
    <source>
        <dbReference type="Proteomes" id="UP000216998"/>
    </source>
</evidence>
<evidence type="ECO:0000256" key="6">
    <source>
        <dbReference type="ARBA" id="ARBA00023049"/>
    </source>
</evidence>